<evidence type="ECO:0000256" key="5">
    <source>
        <dbReference type="ARBA" id="ARBA00022723"/>
    </source>
</evidence>
<dbReference type="GO" id="GO:0035529">
    <property type="term" value="F:NADH pyrophosphatase activity"/>
    <property type="evidence" value="ECO:0007669"/>
    <property type="project" value="TreeGrafter"/>
</dbReference>
<dbReference type="EMBL" id="FMYK01000001">
    <property type="protein sequence ID" value="SDB85594.1"/>
    <property type="molecule type" value="Genomic_DNA"/>
</dbReference>
<dbReference type="PANTHER" id="PTHR42904:SF6">
    <property type="entry name" value="NAD-CAPPED RNA HYDROLASE NUDT12"/>
    <property type="match status" value="1"/>
</dbReference>
<evidence type="ECO:0000259" key="10">
    <source>
        <dbReference type="PROSITE" id="PS51462"/>
    </source>
</evidence>
<evidence type="ECO:0000256" key="4">
    <source>
        <dbReference type="ARBA" id="ARBA00012381"/>
    </source>
</evidence>
<keyword evidence="7" id="KW-0460">Magnesium</keyword>
<dbReference type="PANTHER" id="PTHR42904">
    <property type="entry name" value="NUDIX HYDROLASE, NUDC SUBFAMILY"/>
    <property type="match status" value="1"/>
</dbReference>
<evidence type="ECO:0000256" key="7">
    <source>
        <dbReference type="ARBA" id="ARBA00022842"/>
    </source>
</evidence>
<dbReference type="Gene3D" id="3.90.79.10">
    <property type="entry name" value="Nucleoside Triphosphate Pyrophosphohydrolase"/>
    <property type="match status" value="1"/>
</dbReference>
<dbReference type="PROSITE" id="PS00893">
    <property type="entry name" value="NUDIX_BOX"/>
    <property type="match status" value="1"/>
</dbReference>
<dbReference type="InterPro" id="IPR015376">
    <property type="entry name" value="Znr_NADH_PPase"/>
</dbReference>
<sequence>MTIHRAYLFCEQQLVVNDHFELPELEATQDELYLDHIANQIIVRNIASDVQLPDGFHLMPIRELIMRWNKAEFEQASRAKQLLEWRSNHRFCSKCGSTTTPHTTQLAMVCSNCHYFQYPRVQPCVITIIRREDTILLAKSVHAKNDMYSLIAGFVEVGETLEQAVARETLEEVNLQVNNIQYLSSQPWPFPSNLMLAFSADYEAGELKLQEDEIADAKFFKIDELPHIPMRGSIAYEMIMQMIDRIRQES</sequence>
<dbReference type="InterPro" id="IPR000086">
    <property type="entry name" value="NUDIX_hydrolase_dom"/>
</dbReference>
<evidence type="ECO:0000256" key="9">
    <source>
        <dbReference type="ARBA" id="ARBA00023679"/>
    </source>
</evidence>
<dbReference type="GO" id="GO:0046872">
    <property type="term" value="F:metal ion binding"/>
    <property type="evidence" value="ECO:0007669"/>
    <property type="project" value="UniProtKB-KW"/>
</dbReference>
<dbReference type="SUPFAM" id="SSF55811">
    <property type="entry name" value="Nudix"/>
    <property type="match status" value="1"/>
</dbReference>
<name>A0A1G6GUE8_9GAMM</name>
<protein>
    <recommendedName>
        <fullName evidence="4">NAD(+) diphosphatase</fullName>
        <ecNumber evidence="4">3.6.1.22</ecNumber>
    </recommendedName>
</protein>
<evidence type="ECO:0000256" key="6">
    <source>
        <dbReference type="ARBA" id="ARBA00022801"/>
    </source>
</evidence>
<evidence type="ECO:0000313" key="12">
    <source>
        <dbReference type="Proteomes" id="UP000242317"/>
    </source>
</evidence>
<dbReference type="InterPro" id="IPR015797">
    <property type="entry name" value="NUDIX_hydrolase-like_dom_sf"/>
</dbReference>
<dbReference type="GO" id="GO:0005829">
    <property type="term" value="C:cytosol"/>
    <property type="evidence" value="ECO:0007669"/>
    <property type="project" value="TreeGrafter"/>
</dbReference>
<comment type="cofactor">
    <cofactor evidence="1">
        <name>Mg(2+)</name>
        <dbReference type="ChEBI" id="CHEBI:18420"/>
    </cofactor>
</comment>
<keyword evidence="5" id="KW-0479">Metal-binding</keyword>
<comment type="catalytic activity">
    <reaction evidence="9">
        <text>a 5'-end NAD(+)-phospho-ribonucleoside in mRNA + H2O = a 5'-end phospho-adenosine-phospho-ribonucleoside in mRNA + beta-nicotinamide D-ribonucleotide + 2 H(+)</text>
        <dbReference type="Rhea" id="RHEA:60876"/>
        <dbReference type="Rhea" id="RHEA-COMP:15698"/>
        <dbReference type="Rhea" id="RHEA-COMP:15719"/>
        <dbReference type="ChEBI" id="CHEBI:14649"/>
        <dbReference type="ChEBI" id="CHEBI:15377"/>
        <dbReference type="ChEBI" id="CHEBI:15378"/>
        <dbReference type="ChEBI" id="CHEBI:144029"/>
        <dbReference type="ChEBI" id="CHEBI:144051"/>
    </reaction>
    <physiologicalReaction direction="left-to-right" evidence="9">
        <dbReference type="Rhea" id="RHEA:60877"/>
    </physiologicalReaction>
</comment>
<dbReference type="InterPro" id="IPR050241">
    <property type="entry name" value="NAD-cap_RNA_hydrolase_NudC"/>
</dbReference>
<dbReference type="InterPro" id="IPR049734">
    <property type="entry name" value="NudC-like_C"/>
</dbReference>
<accession>A0A1G6GUE8</accession>
<dbReference type="CDD" id="cd03429">
    <property type="entry name" value="NUDIX_NADH_pyrophosphatase_Nudt13"/>
    <property type="match status" value="1"/>
</dbReference>
<keyword evidence="6" id="KW-0378">Hydrolase</keyword>
<dbReference type="InterPro" id="IPR020084">
    <property type="entry name" value="NUDIX_hydrolase_CS"/>
</dbReference>
<dbReference type="RefSeq" id="WP_092615282.1">
    <property type="nucleotide sequence ID" value="NZ_FMYK01000001.1"/>
</dbReference>
<evidence type="ECO:0000256" key="8">
    <source>
        <dbReference type="ARBA" id="ARBA00023027"/>
    </source>
</evidence>
<dbReference type="NCBIfam" id="NF001299">
    <property type="entry name" value="PRK00241.1"/>
    <property type="match status" value="1"/>
</dbReference>
<evidence type="ECO:0000256" key="1">
    <source>
        <dbReference type="ARBA" id="ARBA00001946"/>
    </source>
</evidence>
<organism evidence="11 12">
    <name type="scientific">Acinetobacter marinus</name>
    <dbReference type="NCBI Taxonomy" id="281375"/>
    <lineage>
        <taxon>Bacteria</taxon>
        <taxon>Pseudomonadati</taxon>
        <taxon>Pseudomonadota</taxon>
        <taxon>Gammaproteobacteria</taxon>
        <taxon>Moraxellales</taxon>
        <taxon>Moraxellaceae</taxon>
        <taxon>Acinetobacter</taxon>
    </lineage>
</organism>
<comment type="similarity">
    <text evidence="3">Belongs to the Nudix hydrolase family. NudC subfamily.</text>
</comment>
<reference evidence="12" key="1">
    <citation type="submission" date="2016-09" db="EMBL/GenBank/DDBJ databases">
        <authorList>
            <person name="Varghese N."/>
            <person name="Submissions S."/>
        </authorList>
    </citation>
    <scope>NUCLEOTIDE SEQUENCE [LARGE SCALE GENOMIC DNA]</scope>
    <source>
        <strain evidence="12">ANC 3699</strain>
    </source>
</reference>
<evidence type="ECO:0000256" key="3">
    <source>
        <dbReference type="ARBA" id="ARBA00009595"/>
    </source>
</evidence>
<comment type="cofactor">
    <cofactor evidence="2">
        <name>Zn(2+)</name>
        <dbReference type="ChEBI" id="CHEBI:29105"/>
    </cofactor>
</comment>
<dbReference type="Gene3D" id="3.90.79.20">
    <property type="match status" value="1"/>
</dbReference>
<proteinExistence type="inferred from homology"/>
<dbReference type="Pfam" id="PF00293">
    <property type="entry name" value="NUDIX"/>
    <property type="match status" value="1"/>
</dbReference>
<dbReference type="OrthoDB" id="9791656at2"/>
<keyword evidence="8" id="KW-0520">NAD</keyword>
<dbReference type="PROSITE" id="PS51462">
    <property type="entry name" value="NUDIX"/>
    <property type="match status" value="1"/>
</dbReference>
<evidence type="ECO:0000313" key="11">
    <source>
        <dbReference type="EMBL" id="SDB85594.1"/>
    </source>
</evidence>
<dbReference type="Pfam" id="PF09297">
    <property type="entry name" value="Zn_ribbon_NUD"/>
    <property type="match status" value="1"/>
</dbReference>
<dbReference type="Proteomes" id="UP000242317">
    <property type="component" value="Unassembled WGS sequence"/>
</dbReference>
<keyword evidence="12" id="KW-1185">Reference proteome</keyword>
<dbReference type="EC" id="3.6.1.22" evidence="4"/>
<dbReference type="AlphaFoldDB" id="A0A1G6GUE8"/>
<dbReference type="GO" id="GO:0019677">
    <property type="term" value="P:NAD+ catabolic process"/>
    <property type="evidence" value="ECO:0007669"/>
    <property type="project" value="TreeGrafter"/>
</dbReference>
<gene>
    <name evidence="11" type="ORF">SAMN05421749_101431</name>
</gene>
<evidence type="ECO:0000256" key="2">
    <source>
        <dbReference type="ARBA" id="ARBA00001947"/>
    </source>
</evidence>
<feature type="domain" description="Nudix hydrolase" evidence="10">
    <location>
        <begin position="119"/>
        <end position="242"/>
    </location>
</feature>
<dbReference type="GO" id="GO:0006742">
    <property type="term" value="P:NADP+ catabolic process"/>
    <property type="evidence" value="ECO:0007669"/>
    <property type="project" value="TreeGrafter"/>
</dbReference>